<sequence>MTSLNLYQVLVTFIVFVTLDSIYLISMKTFFDNQVKSIQGSVIQMNLLAAVLCYISLVFGVYYFIIREKKSLFEAFLLGLVIYTVYEFTNWALFKNWKVATVIMDSLWGATLFTLTTAIVYFIYGK</sequence>
<dbReference type="Pfam" id="PF09945">
    <property type="entry name" value="DUF2177"/>
    <property type="match status" value="1"/>
</dbReference>
<dbReference type="EMBL" id="MN740004">
    <property type="protein sequence ID" value="QHT82916.1"/>
    <property type="molecule type" value="Genomic_DNA"/>
</dbReference>
<evidence type="ECO:0000256" key="1">
    <source>
        <dbReference type="SAM" id="Phobius"/>
    </source>
</evidence>
<accession>A0A6C0HS01</accession>
<evidence type="ECO:0000313" key="2">
    <source>
        <dbReference type="EMBL" id="QHT82916.1"/>
    </source>
</evidence>
<keyword evidence="1" id="KW-0472">Membrane</keyword>
<reference evidence="2" key="1">
    <citation type="journal article" date="2020" name="Nature">
        <title>Giant virus diversity and host interactions through global metagenomics.</title>
        <authorList>
            <person name="Schulz F."/>
            <person name="Roux S."/>
            <person name="Paez-Espino D."/>
            <person name="Jungbluth S."/>
            <person name="Walsh D.A."/>
            <person name="Denef V.J."/>
            <person name="McMahon K.D."/>
            <person name="Konstantinidis K.T."/>
            <person name="Eloe-Fadrosh E.A."/>
            <person name="Kyrpides N.C."/>
            <person name="Woyke T."/>
        </authorList>
    </citation>
    <scope>NUCLEOTIDE SEQUENCE</scope>
    <source>
        <strain evidence="2">GVMAG-M-3300023184-165</strain>
    </source>
</reference>
<feature type="transmembrane region" description="Helical" evidence="1">
    <location>
        <begin position="72"/>
        <end position="94"/>
    </location>
</feature>
<dbReference type="InterPro" id="IPR018687">
    <property type="entry name" value="DUF2177_membr"/>
</dbReference>
<keyword evidence="1" id="KW-0812">Transmembrane</keyword>
<protein>
    <recommendedName>
        <fullName evidence="3">DUF2177 family protein</fullName>
    </recommendedName>
</protein>
<evidence type="ECO:0008006" key="3">
    <source>
        <dbReference type="Google" id="ProtNLM"/>
    </source>
</evidence>
<feature type="transmembrane region" description="Helical" evidence="1">
    <location>
        <begin position="6"/>
        <end position="26"/>
    </location>
</feature>
<feature type="transmembrane region" description="Helical" evidence="1">
    <location>
        <begin position="47"/>
        <end position="66"/>
    </location>
</feature>
<proteinExistence type="predicted"/>
<dbReference type="AlphaFoldDB" id="A0A6C0HS01"/>
<name>A0A6C0HS01_9ZZZZ</name>
<keyword evidence="1" id="KW-1133">Transmembrane helix</keyword>
<feature type="transmembrane region" description="Helical" evidence="1">
    <location>
        <begin position="106"/>
        <end position="124"/>
    </location>
</feature>
<organism evidence="2">
    <name type="scientific">viral metagenome</name>
    <dbReference type="NCBI Taxonomy" id="1070528"/>
    <lineage>
        <taxon>unclassified sequences</taxon>
        <taxon>metagenomes</taxon>
        <taxon>organismal metagenomes</taxon>
    </lineage>
</organism>